<name>A0A0A9AWC2_ARUDO</name>
<proteinExistence type="predicted"/>
<organism evidence="1">
    <name type="scientific">Arundo donax</name>
    <name type="common">Giant reed</name>
    <name type="synonym">Donax arundinaceus</name>
    <dbReference type="NCBI Taxonomy" id="35708"/>
    <lineage>
        <taxon>Eukaryota</taxon>
        <taxon>Viridiplantae</taxon>
        <taxon>Streptophyta</taxon>
        <taxon>Embryophyta</taxon>
        <taxon>Tracheophyta</taxon>
        <taxon>Spermatophyta</taxon>
        <taxon>Magnoliopsida</taxon>
        <taxon>Liliopsida</taxon>
        <taxon>Poales</taxon>
        <taxon>Poaceae</taxon>
        <taxon>PACMAD clade</taxon>
        <taxon>Arundinoideae</taxon>
        <taxon>Arundineae</taxon>
        <taxon>Arundo</taxon>
    </lineage>
</organism>
<reference evidence="1" key="2">
    <citation type="journal article" date="2015" name="Data Brief">
        <title>Shoot transcriptome of the giant reed, Arundo donax.</title>
        <authorList>
            <person name="Barrero R.A."/>
            <person name="Guerrero F.D."/>
            <person name="Moolhuijzen P."/>
            <person name="Goolsby J.A."/>
            <person name="Tidwell J."/>
            <person name="Bellgard S.E."/>
            <person name="Bellgard M.I."/>
        </authorList>
    </citation>
    <scope>NUCLEOTIDE SEQUENCE</scope>
    <source>
        <tissue evidence="1">Shoot tissue taken approximately 20 cm above the soil surface</tissue>
    </source>
</reference>
<protein>
    <submittedName>
        <fullName evidence="1">Uncharacterized protein</fullName>
    </submittedName>
</protein>
<sequence>MEETLRDSVECYQALGILN</sequence>
<dbReference type="EMBL" id="GBRH01246493">
    <property type="protein sequence ID" value="JAD51402.1"/>
    <property type="molecule type" value="Transcribed_RNA"/>
</dbReference>
<dbReference type="AlphaFoldDB" id="A0A0A9AWC2"/>
<accession>A0A0A9AWC2</accession>
<evidence type="ECO:0000313" key="1">
    <source>
        <dbReference type="EMBL" id="JAD51402.1"/>
    </source>
</evidence>
<reference evidence="1" key="1">
    <citation type="submission" date="2014-09" db="EMBL/GenBank/DDBJ databases">
        <authorList>
            <person name="Magalhaes I.L.F."/>
            <person name="Oliveira U."/>
            <person name="Santos F.R."/>
            <person name="Vidigal T.H.D.A."/>
            <person name="Brescovit A.D."/>
            <person name="Santos A.J."/>
        </authorList>
    </citation>
    <scope>NUCLEOTIDE SEQUENCE</scope>
    <source>
        <tissue evidence="1">Shoot tissue taken approximately 20 cm above the soil surface</tissue>
    </source>
</reference>